<dbReference type="GO" id="GO:0005085">
    <property type="term" value="F:guanyl-nucleotide exchange factor activity"/>
    <property type="evidence" value="ECO:0007669"/>
    <property type="project" value="InterPro"/>
</dbReference>
<dbReference type="PANTHER" id="PTHR45653">
    <property type="entry name" value="DEDICATOR OF CYTOKINESIS"/>
    <property type="match status" value="1"/>
</dbReference>
<gene>
    <name evidence="3" type="primary">jg26222</name>
    <name evidence="3" type="ORF">PAEG_LOCUS2550</name>
</gene>
<dbReference type="GO" id="GO:0007264">
    <property type="term" value="P:small GTPase-mediated signal transduction"/>
    <property type="evidence" value="ECO:0007669"/>
    <property type="project" value="InterPro"/>
</dbReference>
<dbReference type="GO" id="GO:0005737">
    <property type="term" value="C:cytoplasm"/>
    <property type="evidence" value="ECO:0007669"/>
    <property type="project" value="TreeGrafter"/>
</dbReference>
<evidence type="ECO:0000256" key="1">
    <source>
        <dbReference type="PROSITE-ProRule" id="PRU00984"/>
    </source>
</evidence>
<evidence type="ECO:0000259" key="2">
    <source>
        <dbReference type="PROSITE" id="PS51651"/>
    </source>
</evidence>
<comment type="caution">
    <text evidence="3">The sequence shown here is derived from an EMBL/GenBank/DDBJ whole genome shotgun (WGS) entry which is preliminary data.</text>
</comment>
<comment type="similarity">
    <text evidence="1">Belongs to the DOCK family.</text>
</comment>
<dbReference type="GO" id="GO:0016477">
    <property type="term" value="P:cell migration"/>
    <property type="evidence" value="ECO:0007669"/>
    <property type="project" value="TreeGrafter"/>
</dbReference>
<dbReference type="EMBL" id="CAKXAJ010007946">
    <property type="protein sequence ID" value="CAH2210660.1"/>
    <property type="molecule type" value="Genomic_DNA"/>
</dbReference>
<dbReference type="GO" id="GO:0031267">
    <property type="term" value="F:small GTPase binding"/>
    <property type="evidence" value="ECO:0007669"/>
    <property type="project" value="TreeGrafter"/>
</dbReference>
<proteinExistence type="inferred from homology"/>
<feature type="non-terminal residue" evidence="3">
    <location>
        <position position="1"/>
    </location>
</feature>
<sequence length="119" mass="14015">MLHSFKERMLDEWPEAEVLLKLDEPPDDIVHSDGQYLQINAVTPVMAEKWQWLLDTPVEDRVLRYYEHNNVSKFEYSRPFHRPEDSIVTGDSKEDVSGANEFATRWLDRTELQISDPLP</sequence>
<dbReference type="InterPro" id="IPR027357">
    <property type="entry name" value="DOCKER_dom"/>
</dbReference>
<reference evidence="3" key="1">
    <citation type="submission" date="2022-03" db="EMBL/GenBank/DDBJ databases">
        <authorList>
            <person name="Lindestad O."/>
        </authorList>
    </citation>
    <scope>NUCLEOTIDE SEQUENCE</scope>
</reference>
<dbReference type="InterPro" id="IPR046770">
    <property type="entry name" value="DOCKER_Lobe_B"/>
</dbReference>
<dbReference type="OrthoDB" id="18896at2759"/>
<feature type="domain" description="DOCKER" evidence="2">
    <location>
        <begin position="1"/>
        <end position="119"/>
    </location>
</feature>
<keyword evidence="4" id="KW-1185">Reference proteome</keyword>
<dbReference type="GO" id="GO:0007520">
    <property type="term" value="P:myoblast fusion"/>
    <property type="evidence" value="ECO:0007669"/>
    <property type="project" value="TreeGrafter"/>
</dbReference>
<evidence type="ECO:0000313" key="3">
    <source>
        <dbReference type="EMBL" id="CAH2210660.1"/>
    </source>
</evidence>
<dbReference type="InterPro" id="IPR026791">
    <property type="entry name" value="DOCK"/>
</dbReference>
<dbReference type="AlphaFoldDB" id="A0A8S4QJ51"/>
<evidence type="ECO:0000313" key="4">
    <source>
        <dbReference type="Proteomes" id="UP000838756"/>
    </source>
</evidence>
<accession>A0A8S4QJ51</accession>
<dbReference type="Proteomes" id="UP000838756">
    <property type="component" value="Unassembled WGS sequence"/>
</dbReference>
<dbReference type="Pfam" id="PF20422">
    <property type="entry name" value="DHR-2_Lobe_B"/>
    <property type="match status" value="1"/>
</dbReference>
<dbReference type="GO" id="GO:0005886">
    <property type="term" value="C:plasma membrane"/>
    <property type="evidence" value="ECO:0007669"/>
    <property type="project" value="TreeGrafter"/>
</dbReference>
<protein>
    <submittedName>
        <fullName evidence="3">Jg26222 protein</fullName>
    </submittedName>
</protein>
<name>A0A8S4QJ51_9NEOP</name>
<dbReference type="PROSITE" id="PS51651">
    <property type="entry name" value="DOCKER"/>
    <property type="match status" value="1"/>
</dbReference>
<dbReference type="PANTHER" id="PTHR45653:SF10">
    <property type="entry name" value="MYOBLAST CITY, ISOFORM B"/>
    <property type="match status" value="1"/>
</dbReference>
<organism evidence="3 4">
    <name type="scientific">Pararge aegeria aegeria</name>
    <dbReference type="NCBI Taxonomy" id="348720"/>
    <lineage>
        <taxon>Eukaryota</taxon>
        <taxon>Metazoa</taxon>
        <taxon>Ecdysozoa</taxon>
        <taxon>Arthropoda</taxon>
        <taxon>Hexapoda</taxon>
        <taxon>Insecta</taxon>
        <taxon>Pterygota</taxon>
        <taxon>Neoptera</taxon>
        <taxon>Endopterygota</taxon>
        <taxon>Lepidoptera</taxon>
        <taxon>Glossata</taxon>
        <taxon>Ditrysia</taxon>
        <taxon>Papilionoidea</taxon>
        <taxon>Nymphalidae</taxon>
        <taxon>Satyrinae</taxon>
        <taxon>Satyrini</taxon>
        <taxon>Parargina</taxon>
        <taxon>Pararge</taxon>
    </lineage>
</organism>